<name>A0A846R3Q0_9FLAO</name>
<dbReference type="AlphaFoldDB" id="A0A846R3Q0"/>
<dbReference type="EMBL" id="JAATJJ010000002">
    <property type="protein sequence ID" value="NJB72595.1"/>
    <property type="molecule type" value="Genomic_DNA"/>
</dbReference>
<organism evidence="2 3">
    <name type="scientific">Saonia flava</name>
    <dbReference type="NCBI Taxonomy" id="523696"/>
    <lineage>
        <taxon>Bacteria</taxon>
        <taxon>Pseudomonadati</taxon>
        <taxon>Bacteroidota</taxon>
        <taxon>Flavobacteriia</taxon>
        <taxon>Flavobacteriales</taxon>
        <taxon>Flavobacteriaceae</taxon>
        <taxon>Saonia</taxon>
    </lineage>
</organism>
<evidence type="ECO:0008006" key="4">
    <source>
        <dbReference type="Google" id="ProtNLM"/>
    </source>
</evidence>
<gene>
    <name evidence="2" type="ORF">GGR42_003086</name>
</gene>
<keyword evidence="1" id="KW-0732">Signal</keyword>
<keyword evidence="3" id="KW-1185">Reference proteome</keyword>
<reference evidence="2 3" key="1">
    <citation type="submission" date="2020-03" db="EMBL/GenBank/DDBJ databases">
        <title>Genomic Encyclopedia of Type Strains, Phase IV (KMG-IV): sequencing the most valuable type-strain genomes for metagenomic binning, comparative biology and taxonomic classification.</title>
        <authorList>
            <person name="Goeker M."/>
        </authorList>
    </citation>
    <scope>NUCLEOTIDE SEQUENCE [LARGE SCALE GENOMIC DNA]</scope>
    <source>
        <strain evidence="2 3">DSM 29762</strain>
    </source>
</reference>
<dbReference type="Proteomes" id="UP000590442">
    <property type="component" value="Unassembled WGS sequence"/>
</dbReference>
<feature type="chain" id="PRO_5032997379" description="Lipocalin-like domain-containing protein" evidence="1">
    <location>
        <begin position="22"/>
        <end position="121"/>
    </location>
</feature>
<protein>
    <recommendedName>
        <fullName evidence="4">Lipocalin-like domain-containing protein</fullName>
    </recommendedName>
</protein>
<feature type="signal peptide" evidence="1">
    <location>
        <begin position="1"/>
        <end position="21"/>
    </location>
</feature>
<sequence>MKRLLSLLAIISLFFASNCSRIPENNDPVLGIWSNKAVQLTTNKNSERLEWIFNDAYLGRYHRYNGNIVEMQTDFKWVQENGTYTISYPGTNLADDIVILKESAIGTVLEDNTGTILAKRE</sequence>
<evidence type="ECO:0000313" key="3">
    <source>
        <dbReference type="Proteomes" id="UP000590442"/>
    </source>
</evidence>
<comment type="caution">
    <text evidence="2">The sequence shown here is derived from an EMBL/GenBank/DDBJ whole genome shotgun (WGS) entry which is preliminary data.</text>
</comment>
<proteinExistence type="predicted"/>
<dbReference type="RefSeq" id="WP_167965780.1">
    <property type="nucleotide sequence ID" value="NZ_JAATJJ010000002.1"/>
</dbReference>
<accession>A0A846R3Q0</accession>
<evidence type="ECO:0000313" key="2">
    <source>
        <dbReference type="EMBL" id="NJB72595.1"/>
    </source>
</evidence>
<evidence type="ECO:0000256" key="1">
    <source>
        <dbReference type="SAM" id="SignalP"/>
    </source>
</evidence>